<dbReference type="InterPro" id="IPR008916">
    <property type="entry name" value="Retrov_capsid_C"/>
</dbReference>
<evidence type="ECO:0000259" key="2">
    <source>
        <dbReference type="PROSITE" id="PS50158"/>
    </source>
</evidence>
<dbReference type="SUPFAM" id="SSF57756">
    <property type="entry name" value="Retrovirus zinc finger-like domains"/>
    <property type="match status" value="1"/>
</dbReference>
<proteinExistence type="predicted"/>
<accession>A0A7L4JLM8</accession>
<dbReference type="InterPro" id="IPR036875">
    <property type="entry name" value="Znf_CCHC_sf"/>
</dbReference>
<dbReference type="Gene3D" id="1.10.1200.30">
    <property type="match status" value="1"/>
</dbReference>
<dbReference type="GO" id="GO:0008270">
    <property type="term" value="F:zinc ion binding"/>
    <property type="evidence" value="ECO:0007669"/>
    <property type="project" value="UniProtKB-KW"/>
</dbReference>
<dbReference type="OrthoDB" id="9386882at2759"/>
<feature type="domain" description="CCHC-type" evidence="2">
    <location>
        <begin position="58"/>
        <end position="73"/>
    </location>
</feature>
<dbReference type="EMBL" id="VWPQ01000604">
    <property type="protein sequence ID" value="NXY41537.1"/>
    <property type="molecule type" value="Genomic_DNA"/>
</dbReference>
<keyword evidence="1" id="KW-0862">Zinc</keyword>
<dbReference type="PROSITE" id="PS50158">
    <property type="entry name" value="ZF_CCHC"/>
    <property type="match status" value="1"/>
</dbReference>
<feature type="non-terminal residue" evidence="3">
    <location>
        <position position="1"/>
    </location>
</feature>
<gene>
    <name evidence="3" type="primary">Ervk9_1</name>
    <name evidence="3" type="ORF">CEUAER_R13457</name>
</gene>
<dbReference type="SUPFAM" id="SSF47353">
    <property type="entry name" value="Retrovirus capsid dimerization domain-like"/>
    <property type="match status" value="1"/>
</dbReference>
<dbReference type="AlphaFoldDB" id="A0A7L4JLM8"/>
<evidence type="ECO:0000313" key="3">
    <source>
        <dbReference type="EMBL" id="NXY41537.1"/>
    </source>
</evidence>
<reference evidence="3 4" key="1">
    <citation type="submission" date="2019-09" db="EMBL/GenBank/DDBJ databases">
        <title>Bird 10,000 Genomes (B10K) Project - Family phase.</title>
        <authorList>
            <person name="Zhang G."/>
        </authorList>
    </citation>
    <scope>NUCLEOTIDE SEQUENCE [LARGE SCALE GENOMIC DNA]</scope>
    <source>
        <strain evidence="3">B10K-CU-031-02</strain>
        <tissue evidence="3">Muscle</tissue>
    </source>
</reference>
<evidence type="ECO:0000313" key="4">
    <source>
        <dbReference type="Proteomes" id="UP000519239"/>
    </source>
</evidence>
<dbReference type="GO" id="GO:0003676">
    <property type="term" value="F:nucleic acid binding"/>
    <property type="evidence" value="ECO:0007669"/>
    <property type="project" value="InterPro"/>
</dbReference>
<name>A0A7L4JLM8_9AVES</name>
<keyword evidence="4" id="KW-1185">Reference proteome</keyword>
<keyword evidence="1" id="KW-0863">Zinc-finger</keyword>
<sequence>ANADCKKLLKSLPNPNPTLIEMVEVCNRIGTADHKFEVMAAAFAAMNTSNRQVGQGYCYGCGQPRHKRRDCPNFSSRTRFQAAVLGAEKDIGTLI</sequence>
<protein>
    <submittedName>
        <fullName evidence="3">POK9 protein</fullName>
    </submittedName>
</protein>
<keyword evidence="1" id="KW-0479">Metal-binding</keyword>
<dbReference type="Proteomes" id="UP000519239">
    <property type="component" value="Unassembled WGS sequence"/>
</dbReference>
<feature type="non-terminal residue" evidence="3">
    <location>
        <position position="95"/>
    </location>
</feature>
<comment type="caution">
    <text evidence="3">The sequence shown here is derived from an EMBL/GenBank/DDBJ whole genome shotgun (WGS) entry which is preliminary data.</text>
</comment>
<dbReference type="PANTHER" id="PTHR40389">
    <property type="entry name" value="ENDOGENOUS RETROVIRUS GROUP K MEMBER 24 GAG POLYPROTEIN-RELATED"/>
    <property type="match status" value="1"/>
</dbReference>
<dbReference type="InterPro" id="IPR050195">
    <property type="entry name" value="Primate_lentivir_Gag_pol-like"/>
</dbReference>
<dbReference type="PANTHER" id="PTHR40389:SF3">
    <property type="entry name" value="IGE-BINDING PROTEIN"/>
    <property type="match status" value="1"/>
</dbReference>
<organism evidence="3 4">
    <name type="scientific">Ceuthmochares aereus</name>
    <dbReference type="NCBI Taxonomy" id="1961834"/>
    <lineage>
        <taxon>Eukaryota</taxon>
        <taxon>Metazoa</taxon>
        <taxon>Chordata</taxon>
        <taxon>Craniata</taxon>
        <taxon>Vertebrata</taxon>
        <taxon>Euteleostomi</taxon>
        <taxon>Archelosauria</taxon>
        <taxon>Archosauria</taxon>
        <taxon>Dinosauria</taxon>
        <taxon>Saurischia</taxon>
        <taxon>Theropoda</taxon>
        <taxon>Coelurosauria</taxon>
        <taxon>Aves</taxon>
        <taxon>Neognathae</taxon>
        <taxon>Neoaves</taxon>
        <taxon>Otidimorphae</taxon>
        <taxon>Cuculiformes</taxon>
        <taxon>Cuculidae</taxon>
        <taxon>Ceuthmochares</taxon>
    </lineage>
</organism>
<dbReference type="InterPro" id="IPR001878">
    <property type="entry name" value="Znf_CCHC"/>
</dbReference>
<dbReference type="SMART" id="SM00343">
    <property type="entry name" value="ZnF_C2HC"/>
    <property type="match status" value="1"/>
</dbReference>
<evidence type="ECO:0000256" key="1">
    <source>
        <dbReference type="PROSITE-ProRule" id="PRU00047"/>
    </source>
</evidence>